<dbReference type="GeneID" id="17304144"/>
<gene>
    <name evidence="4" type="ORF">GUITHDRAFT_40599</name>
</gene>
<evidence type="ECO:0000256" key="1">
    <source>
        <dbReference type="ARBA" id="ARBA00023117"/>
    </source>
</evidence>
<dbReference type="eggNOG" id="KOG1778">
    <property type="taxonomic scope" value="Eukaryota"/>
</dbReference>
<dbReference type="PANTHER" id="PTHR45926">
    <property type="entry name" value="OSJNBA0053K19.4 PROTEIN"/>
    <property type="match status" value="1"/>
</dbReference>
<dbReference type="KEGG" id="gtt:GUITHDRAFT_40599"/>
<dbReference type="EnsemblProtists" id="EKX47481">
    <property type="protein sequence ID" value="EKX47481"/>
    <property type="gene ID" value="GUITHDRAFT_40599"/>
</dbReference>
<dbReference type="Gene3D" id="1.20.920.10">
    <property type="entry name" value="Bromodomain-like"/>
    <property type="match status" value="1"/>
</dbReference>
<dbReference type="RefSeq" id="XP_005834461.1">
    <property type="nucleotide sequence ID" value="XM_005834404.1"/>
</dbReference>
<protein>
    <recommendedName>
        <fullName evidence="3">Bromo domain-containing protein</fullName>
    </recommendedName>
</protein>
<dbReference type="PROSITE" id="PS50014">
    <property type="entry name" value="BROMODOMAIN_2"/>
    <property type="match status" value="1"/>
</dbReference>
<dbReference type="Pfam" id="PF00439">
    <property type="entry name" value="Bromodomain"/>
    <property type="match status" value="1"/>
</dbReference>
<feature type="non-terminal residue" evidence="4">
    <location>
        <position position="82"/>
    </location>
</feature>
<evidence type="ECO:0000259" key="3">
    <source>
        <dbReference type="PROSITE" id="PS50014"/>
    </source>
</evidence>
<dbReference type="InterPro" id="IPR036427">
    <property type="entry name" value="Bromodomain-like_sf"/>
</dbReference>
<reference evidence="6" key="2">
    <citation type="submission" date="2012-11" db="EMBL/GenBank/DDBJ databases">
        <authorList>
            <person name="Kuo A."/>
            <person name="Curtis B.A."/>
            <person name="Tanifuji G."/>
            <person name="Burki F."/>
            <person name="Gruber A."/>
            <person name="Irimia M."/>
            <person name="Maruyama S."/>
            <person name="Arias M.C."/>
            <person name="Ball S.G."/>
            <person name="Gile G.H."/>
            <person name="Hirakawa Y."/>
            <person name="Hopkins J.F."/>
            <person name="Rensing S.A."/>
            <person name="Schmutz J."/>
            <person name="Symeonidi A."/>
            <person name="Elias M."/>
            <person name="Eveleigh R.J."/>
            <person name="Herman E.K."/>
            <person name="Klute M.J."/>
            <person name="Nakayama T."/>
            <person name="Obornik M."/>
            <person name="Reyes-Prieto A."/>
            <person name="Armbrust E.V."/>
            <person name="Aves S.J."/>
            <person name="Beiko R.G."/>
            <person name="Coutinho P."/>
            <person name="Dacks J.B."/>
            <person name="Durnford D.G."/>
            <person name="Fast N.M."/>
            <person name="Green B.R."/>
            <person name="Grisdale C."/>
            <person name="Hempe F."/>
            <person name="Henrissat B."/>
            <person name="Hoppner M.P."/>
            <person name="Ishida K.-I."/>
            <person name="Kim E."/>
            <person name="Koreny L."/>
            <person name="Kroth P.G."/>
            <person name="Liu Y."/>
            <person name="Malik S.-B."/>
            <person name="Maier U.G."/>
            <person name="McRose D."/>
            <person name="Mock T."/>
            <person name="Neilson J.A."/>
            <person name="Onodera N.T."/>
            <person name="Poole A.M."/>
            <person name="Pritham E.J."/>
            <person name="Richards T.A."/>
            <person name="Rocap G."/>
            <person name="Roy S.W."/>
            <person name="Sarai C."/>
            <person name="Schaack S."/>
            <person name="Shirato S."/>
            <person name="Slamovits C.H."/>
            <person name="Spencer D.F."/>
            <person name="Suzuki S."/>
            <person name="Worden A.Z."/>
            <person name="Zauner S."/>
            <person name="Barry K."/>
            <person name="Bell C."/>
            <person name="Bharti A.K."/>
            <person name="Crow J.A."/>
            <person name="Grimwood J."/>
            <person name="Kramer R."/>
            <person name="Lindquist E."/>
            <person name="Lucas S."/>
            <person name="Salamov A."/>
            <person name="McFadden G.I."/>
            <person name="Lane C.E."/>
            <person name="Keeling P.J."/>
            <person name="Gray M.W."/>
            <person name="Grigoriev I.V."/>
            <person name="Archibald J.M."/>
        </authorList>
    </citation>
    <scope>NUCLEOTIDE SEQUENCE</scope>
    <source>
        <strain evidence="6">CCMP2712</strain>
    </source>
</reference>
<dbReference type="STRING" id="905079.L1JG53"/>
<dbReference type="Proteomes" id="UP000011087">
    <property type="component" value="Unassembled WGS sequence"/>
</dbReference>
<keyword evidence="1 2" id="KW-0103">Bromodomain</keyword>
<proteinExistence type="predicted"/>
<dbReference type="PRINTS" id="PR00503">
    <property type="entry name" value="BROMODOMAIN"/>
</dbReference>
<evidence type="ECO:0000256" key="2">
    <source>
        <dbReference type="PROSITE-ProRule" id="PRU00035"/>
    </source>
</evidence>
<reference evidence="4 6" key="1">
    <citation type="journal article" date="2012" name="Nature">
        <title>Algal genomes reveal evolutionary mosaicism and the fate of nucleomorphs.</title>
        <authorList>
            <consortium name="DOE Joint Genome Institute"/>
            <person name="Curtis B.A."/>
            <person name="Tanifuji G."/>
            <person name="Burki F."/>
            <person name="Gruber A."/>
            <person name="Irimia M."/>
            <person name="Maruyama S."/>
            <person name="Arias M.C."/>
            <person name="Ball S.G."/>
            <person name="Gile G.H."/>
            <person name="Hirakawa Y."/>
            <person name="Hopkins J.F."/>
            <person name="Kuo A."/>
            <person name="Rensing S.A."/>
            <person name="Schmutz J."/>
            <person name="Symeonidi A."/>
            <person name="Elias M."/>
            <person name="Eveleigh R.J."/>
            <person name="Herman E.K."/>
            <person name="Klute M.J."/>
            <person name="Nakayama T."/>
            <person name="Obornik M."/>
            <person name="Reyes-Prieto A."/>
            <person name="Armbrust E.V."/>
            <person name="Aves S.J."/>
            <person name="Beiko R.G."/>
            <person name="Coutinho P."/>
            <person name="Dacks J.B."/>
            <person name="Durnford D.G."/>
            <person name="Fast N.M."/>
            <person name="Green B.R."/>
            <person name="Grisdale C.J."/>
            <person name="Hempel F."/>
            <person name="Henrissat B."/>
            <person name="Hoppner M.P."/>
            <person name="Ishida K."/>
            <person name="Kim E."/>
            <person name="Koreny L."/>
            <person name="Kroth P.G."/>
            <person name="Liu Y."/>
            <person name="Malik S.B."/>
            <person name="Maier U.G."/>
            <person name="McRose D."/>
            <person name="Mock T."/>
            <person name="Neilson J.A."/>
            <person name="Onodera N.T."/>
            <person name="Poole A.M."/>
            <person name="Pritham E.J."/>
            <person name="Richards T.A."/>
            <person name="Rocap G."/>
            <person name="Roy S.W."/>
            <person name="Sarai C."/>
            <person name="Schaack S."/>
            <person name="Shirato S."/>
            <person name="Slamovits C.H."/>
            <person name="Spencer D.F."/>
            <person name="Suzuki S."/>
            <person name="Worden A.Z."/>
            <person name="Zauner S."/>
            <person name="Barry K."/>
            <person name="Bell C."/>
            <person name="Bharti A.K."/>
            <person name="Crow J.A."/>
            <person name="Grimwood J."/>
            <person name="Kramer R."/>
            <person name="Lindquist E."/>
            <person name="Lucas S."/>
            <person name="Salamov A."/>
            <person name="McFadden G.I."/>
            <person name="Lane C.E."/>
            <person name="Keeling P.J."/>
            <person name="Gray M.W."/>
            <person name="Grigoriev I.V."/>
            <person name="Archibald J.M."/>
        </authorList>
    </citation>
    <scope>NUCLEOTIDE SEQUENCE</scope>
    <source>
        <strain evidence="4 6">CCMP2712</strain>
    </source>
</reference>
<dbReference type="AlphaFoldDB" id="L1JG53"/>
<name>L1JG53_GUITC</name>
<organism evidence="4">
    <name type="scientific">Guillardia theta (strain CCMP2712)</name>
    <name type="common">Cryptophyte</name>
    <dbReference type="NCBI Taxonomy" id="905079"/>
    <lineage>
        <taxon>Eukaryota</taxon>
        <taxon>Cryptophyceae</taxon>
        <taxon>Pyrenomonadales</taxon>
        <taxon>Geminigeraceae</taxon>
        <taxon>Guillardia</taxon>
    </lineage>
</organism>
<dbReference type="SUPFAM" id="SSF47370">
    <property type="entry name" value="Bromodomain"/>
    <property type="match status" value="1"/>
</dbReference>
<dbReference type="HOGENOM" id="CLU_129458_4_1_1"/>
<dbReference type="SMART" id="SM00297">
    <property type="entry name" value="BROMO"/>
    <property type="match status" value="1"/>
</dbReference>
<evidence type="ECO:0000313" key="6">
    <source>
        <dbReference type="Proteomes" id="UP000011087"/>
    </source>
</evidence>
<dbReference type="EMBL" id="JH992990">
    <property type="protein sequence ID" value="EKX47481.1"/>
    <property type="molecule type" value="Genomic_DNA"/>
</dbReference>
<sequence length="82" mass="9486">DWAKTTIQQMLDDELSLPFREPVNPVELGLDDYWEVIKNPMDLGTISKGLKRRRYSSLAQVVEDTVLVFENAMLYNNRSDPV</sequence>
<dbReference type="PaxDb" id="55529-EKX47481"/>
<dbReference type="OrthoDB" id="21449at2759"/>
<dbReference type="InterPro" id="IPR001487">
    <property type="entry name" value="Bromodomain"/>
</dbReference>
<reference evidence="5" key="3">
    <citation type="submission" date="2015-06" db="UniProtKB">
        <authorList>
            <consortium name="EnsemblProtists"/>
        </authorList>
    </citation>
    <scope>IDENTIFICATION</scope>
</reference>
<evidence type="ECO:0000313" key="5">
    <source>
        <dbReference type="EnsemblProtists" id="EKX47481"/>
    </source>
</evidence>
<feature type="domain" description="Bromo" evidence="3">
    <location>
        <begin position="11"/>
        <end position="82"/>
    </location>
</feature>
<evidence type="ECO:0000313" key="4">
    <source>
        <dbReference type="EMBL" id="EKX47481.1"/>
    </source>
</evidence>
<keyword evidence="6" id="KW-1185">Reference proteome</keyword>
<feature type="non-terminal residue" evidence="4">
    <location>
        <position position="1"/>
    </location>
</feature>
<accession>L1JG53</accession>